<dbReference type="GO" id="GO:0008061">
    <property type="term" value="F:chitin binding"/>
    <property type="evidence" value="ECO:0007669"/>
    <property type="project" value="InterPro"/>
</dbReference>
<feature type="signal peptide" evidence="1">
    <location>
        <begin position="1"/>
        <end position="19"/>
    </location>
</feature>
<dbReference type="InterPro" id="IPR036508">
    <property type="entry name" value="Chitin-bd_dom_sf"/>
</dbReference>
<protein>
    <submittedName>
        <fullName evidence="4">Uncharacterized protein LOC106080020</fullName>
    </submittedName>
</protein>
<dbReference type="Proteomes" id="UP001165740">
    <property type="component" value="Chromosome 10"/>
</dbReference>
<dbReference type="OrthoDB" id="6020543at2759"/>
<evidence type="ECO:0000259" key="2">
    <source>
        <dbReference type="PROSITE" id="PS50940"/>
    </source>
</evidence>
<dbReference type="AlphaFoldDB" id="A0A9U8EP31"/>
<accession>A0A9U8EP31</accession>
<dbReference type="PROSITE" id="PS50940">
    <property type="entry name" value="CHIT_BIND_II"/>
    <property type="match status" value="1"/>
</dbReference>
<gene>
    <name evidence="4" type="primary">LOC106080020</name>
</gene>
<reference evidence="4" key="1">
    <citation type="submission" date="2025-08" db="UniProtKB">
        <authorList>
            <consortium name="RefSeq"/>
        </authorList>
    </citation>
    <scope>IDENTIFICATION</scope>
</reference>
<dbReference type="OMA" id="PEQANCT"/>
<dbReference type="GO" id="GO:0005576">
    <property type="term" value="C:extracellular region"/>
    <property type="evidence" value="ECO:0007669"/>
    <property type="project" value="InterPro"/>
</dbReference>
<dbReference type="KEGG" id="bgt:106080020"/>
<dbReference type="SMART" id="SM00494">
    <property type="entry name" value="ChtBD2"/>
    <property type="match status" value="1"/>
</dbReference>
<sequence length="445" mass="47812">MAALQILSFLLVNVLIVSGQFNPTASRAGCSDPSVQAGHGYFPHEVFCEKYGQCDSGLNRFDRNCGPGSLYSANINVCVKPEQANCTYWERSPTGTKFPAMCCDQYLEKIATGYAFKFCPSGTIFQASSGNCISGVCNDDIGCYRPGKVTVGNNYTCFDIPDENGDPCVYTTQFSGNVIRKRPCPWGTAFNRELCQCSIVTSSCPTASTIANNTANKALDPQCRPSFNLDFNSLPLQVTSDKIVSGTTTTLNYFTQTVGVTVSNGVANLVADPANRDNPYIYSYFFNSNQLASPVAFTITFRCDSFTGVPFQLLTNNYNNDVCPATLDVVVTCSNGRYNVQVSATGATATGAASELQLKGSANGVLSLQNQNNFVDLTIFYDGTISGLISEKNTNNRSPITSTSGNLGTYLATNKCGLVLGRGLTGKIDNFTVREGCQDKTRVIA</sequence>
<keyword evidence="1" id="KW-0732">Signal</keyword>
<keyword evidence="3" id="KW-1185">Reference proteome</keyword>
<dbReference type="Gene3D" id="2.170.140.10">
    <property type="entry name" value="Chitin binding domain"/>
    <property type="match status" value="1"/>
</dbReference>
<evidence type="ECO:0000256" key="1">
    <source>
        <dbReference type="SAM" id="SignalP"/>
    </source>
</evidence>
<dbReference type="GeneID" id="106080020"/>
<organism evidence="3 4">
    <name type="scientific">Biomphalaria glabrata</name>
    <name type="common">Bloodfluke planorb</name>
    <name type="synonym">Freshwater snail</name>
    <dbReference type="NCBI Taxonomy" id="6526"/>
    <lineage>
        <taxon>Eukaryota</taxon>
        <taxon>Metazoa</taxon>
        <taxon>Spiralia</taxon>
        <taxon>Lophotrochozoa</taxon>
        <taxon>Mollusca</taxon>
        <taxon>Gastropoda</taxon>
        <taxon>Heterobranchia</taxon>
        <taxon>Euthyneura</taxon>
        <taxon>Panpulmonata</taxon>
        <taxon>Hygrophila</taxon>
        <taxon>Lymnaeoidea</taxon>
        <taxon>Planorbidae</taxon>
        <taxon>Biomphalaria</taxon>
    </lineage>
</organism>
<dbReference type="Pfam" id="PF01607">
    <property type="entry name" value="CBM_14"/>
    <property type="match status" value="1"/>
</dbReference>
<name>A0A9U8EP31_BIOGL</name>
<dbReference type="SUPFAM" id="SSF57625">
    <property type="entry name" value="Invertebrate chitin-binding proteins"/>
    <property type="match status" value="1"/>
</dbReference>
<evidence type="ECO:0000313" key="3">
    <source>
        <dbReference type="Proteomes" id="UP001165740"/>
    </source>
</evidence>
<feature type="domain" description="Chitin-binding type-2" evidence="2">
    <location>
        <begin position="27"/>
        <end position="88"/>
    </location>
</feature>
<dbReference type="RefSeq" id="XP_013096754.2">
    <property type="nucleotide sequence ID" value="XM_013241300.2"/>
</dbReference>
<proteinExistence type="predicted"/>
<dbReference type="InterPro" id="IPR002557">
    <property type="entry name" value="Chitin-bd_dom"/>
</dbReference>
<feature type="chain" id="PRO_5040996653" evidence="1">
    <location>
        <begin position="20"/>
        <end position="445"/>
    </location>
</feature>
<evidence type="ECO:0000313" key="4">
    <source>
        <dbReference type="RefSeq" id="XP_013096754.2"/>
    </source>
</evidence>